<evidence type="ECO:0000256" key="4">
    <source>
        <dbReference type="ARBA" id="ARBA00022833"/>
    </source>
</evidence>
<reference key="2">
    <citation type="submission" date="2011-03" db="EMBL/GenBank/DDBJ databases">
        <title>Complete genome sequence of the thermoacidophilic crenarchaeon Thermoproteus uzoniensis 768-20.</title>
        <authorList>
            <person name="Mardanov A.V."/>
            <person name="Gumerov V.M."/>
            <person name="Beletsky A.V."/>
            <person name="Prokofeva M.I."/>
            <person name="Bonch-Osmolovskaya E.A."/>
            <person name="Ravin N.V."/>
            <person name="Skryabin K.G."/>
        </authorList>
    </citation>
    <scope>NUCLEOTIDE SEQUENCE</scope>
    <source>
        <strain>768-20</strain>
    </source>
</reference>
<dbReference type="PANTHER" id="PTHR24406">
    <property type="entry name" value="TRANSCRIPTIONAL REPRESSOR CTCFL-RELATED"/>
    <property type="match status" value="1"/>
</dbReference>
<dbReference type="STRING" id="999630.TUZN_1827"/>
<dbReference type="eggNOG" id="arCOG05444">
    <property type="taxonomic scope" value="Archaea"/>
</dbReference>
<organism evidence="6 7">
    <name type="scientific">Thermoproteus uzoniensis (strain 768-20)</name>
    <dbReference type="NCBI Taxonomy" id="999630"/>
    <lineage>
        <taxon>Archaea</taxon>
        <taxon>Thermoproteota</taxon>
        <taxon>Thermoprotei</taxon>
        <taxon>Thermoproteales</taxon>
        <taxon>Thermoproteaceae</taxon>
        <taxon>Thermoproteus</taxon>
    </lineage>
</organism>
<dbReference type="SMART" id="SM00355">
    <property type="entry name" value="ZnF_C2H2"/>
    <property type="match status" value="3"/>
</dbReference>
<dbReference type="PROSITE" id="PS50157">
    <property type="entry name" value="ZINC_FINGER_C2H2_2"/>
    <property type="match status" value="1"/>
</dbReference>
<evidence type="ECO:0000313" key="7">
    <source>
        <dbReference type="Proteomes" id="UP000008138"/>
    </source>
</evidence>
<dbReference type="Gene3D" id="3.30.160.60">
    <property type="entry name" value="Classic Zinc Finger"/>
    <property type="match status" value="1"/>
</dbReference>
<keyword evidence="2" id="KW-0677">Repeat</keyword>
<dbReference type="AlphaFoldDB" id="F2L3X5"/>
<evidence type="ECO:0000259" key="5">
    <source>
        <dbReference type="PROSITE" id="PS50157"/>
    </source>
</evidence>
<keyword evidence="4" id="KW-0862">Zinc</keyword>
<dbReference type="EMBL" id="CP002590">
    <property type="protein sequence ID" value="AEA13287.1"/>
    <property type="molecule type" value="Genomic_DNA"/>
</dbReference>
<dbReference type="OrthoDB" id="24509at2157"/>
<dbReference type="GO" id="GO:0008270">
    <property type="term" value="F:zinc ion binding"/>
    <property type="evidence" value="ECO:0007669"/>
    <property type="project" value="UniProtKB-KW"/>
</dbReference>
<gene>
    <name evidence="6" type="ordered locus">TUZN_1827</name>
</gene>
<proteinExistence type="predicted"/>
<dbReference type="KEGG" id="tuz:TUZN_1827"/>
<reference evidence="6 7" key="1">
    <citation type="journal article" date="2011" name="J. Bacteriol.">
        <title>Complete genome sequence of the thermoacidophilic crenarchaeon Thermoproteus uzoniensis 768-20.</title>
        <authorList>
            <person name="Mardanov A.V."/>
            <person name="Gumerov V.M."/>
            <person name="Beletsky A.V."/>
            <person name="Prokofeva M.I."/>
            <person name="Bonch-Osmolovskaya E.A."/>
            <person name="Ravin N.V."/>
            <person name="Skryabin K.G."/>
        </authorList>
    </citation>
    <scope>NUCLEOTIDE SEQUENCE [LARGE SCALE GENOMIC DNA]</scope>
    <source>
        <strain evidence="6 7">768-20</strain>
    </source>
</reference>
<dbReference type="HOGENOM" id="CLU_2217198_0_0_2"/>
<evidence type="ECO:0000313" key="6">
    <source>
        <dbReference type="EMBL" id="AEA13287.1"/>
    </source>
</evidence>
<sequence length="106" mass="11803">MPGEVCLICQGKGDGYLAASTEYKCTICGARITWDDAVSHYMKHVKFSGNDAICGICNAKVKKTDIRNHIRSHFAIGEGSRYFCGVCGREFVDRESLSVHIMRTHE</sequence>
<protein>
    <submittedName>
        <fullName evidence="6">Zinc finger, C2H2-type domain protein</fullName>
    </submittedName>
</protein>
<accession>F2L3X5</accession>
<evidence type="ECO:0000256" key="2">
    <source>
        <dbReference type="ARBA" id="ARBA00022737"/>
    </source>
</evidence>
<dbReference type="InterPro" id="IPR050888">
    <property type="entry name" value="ZnF_C2H2-type_TF"/>
</dbReference>
<evidence type="ECO:0000256" key="1">
    <source>
        <dbReference type="ARBA" id="ARBA00022723"/>
    </source>
</evidence>
<dbReference type="Proteomes" id="UP000008138">
    <property type="component" value="Chromosome"/>
</dbReference>
<name>F2L3X5_THEU7</name>
<keyword evidence="7" id="KW-1185">Reference proteome</keyword>
<keyword evidence="1" id="KW-0479">Metal-binding</keyword>
<evidence type="ECO:0000256" key="3">
    <source>
        <dbReference type="ARBA" id="ARBA00022771"/>
    </source>
</evidence>
<dbReference type="PROSITE" id="PS00028">
    <property type="entry name" value="ZINC_FINGER_C2H2_1"/>
    <property type="match status" value="1"/>
</dbReference>
<feature type="domain" description="C2H2-type" evidence="5">
    <location>
        <begin position="82"/>
        <end position="106"/>
    </location>
</feature>
<dbReference type="GeneID" id="10361340"/>
<keyword evidence="3" id="KW-0863">Zinc-finger</keyword>
<dbReference type="RefSeq" id="WP_013680622.1">
    <property type="nucleotide sequence ID" value="NC_015315.1"/>
</dbReference>
<dbReference type="InterPro" id="IPR013087">
    <property type="entry name" value="Znf_C2H2_type"/>
</dbReference>
<dbReference type="Pfam" id="PF00096">
    <property type="entry name" value="zf-C2H2"/>
    <property type="match status" value="1"/>
</dbReference>